<dbReference type="PANTHER" id="PTHR43396">
    <property type="entry name" value="FLAVOHEMOPROTEIN"/>
    <property type="match status" value="1"/>
</dbReference>
<keyword evidence="4" id="KW-0408">Iron</keyword>
<dbReference type="Gene3D" id="1.10.490.10">
    <property type="entry name" value="Globins"/>
    <property type="match status" value="1"/>
</dbReference>
<evidence type="ECO:0000259" key="6">
    <source>
        <dbReference type="PROSITE" id="PS01033"/>
    </source>
</evidence>
<feature type="domain" description="Globin" evidence="6">
    <location>
        <begin position="1"/>
        <end position="135"/>
    </location>
</feature>
<keyword evidence="8" id="KW-1185">Reference proteome</keyword>
<dbReference type="RefSeq" id="WP_194133642.1">
    <property type="nucleotide sequence ID" value="NZ_JADFFK010000003.1"/>
</dbReference>
<evidence type="ECO:0000256" key="2">
    <source>
        <dbReference type="ARBA" id="ARBA00022621"/>
    </source>
</evidence>
<proteinExistence type="inferred from homology"/>
<evidence type="ECO:0000256" key="5">
    <source>
        <dbReference type="RuleBase" id="RU000356"/>
    </source>
</evidence>
<dbReference type="Proteomes" id="UP000607796">
    <property type="component" value="Unassembled WGS sequence"/>
</dbReference>
<reference evidence="7 8" key="1">
    <citation type="journal article" date="2021" name="Int. J. Syst. Evol. Microbiol.">
        <title>Salipiger mangrovisoli sp. nov., isolated from mangrove soil and the proposal for the reclassification of Paraphaeobacter pallidus as Salipiger pallidus comb. nov.</title>
        <authorList>
            <person name="Du J."/>
            <person name="Liu Y."/>
            <person name="Pei T."/>
            <person name="Deng M.R."/>
            <person name="Zhu H."/>
        </authorList>
    </citation>
    <scope>NUCLEOTIDE SEQUENCE [LARGE SCALE GENOMIC DNA]</scope>
    <source>
        <strain evidence="7 8">6D45A</strain>
    </source>
</reference>
<comment type="caution">
    <text evidence="7">The sequence shown here is derived from an EMBL/GenBank/DDBJ whole genome shotgun (WGS) entry which is preliminary data.</text>
</comment>
<dbReference type="InterPro" id="IPR012292">
    <property type="entry name" value="Globin/Proto"/>
</dbReference>
<evidence type="ECO:0000256" key="1">
    <source>
        <dbReference type="ARBA" id="ARBA00022617"/>
    </source>
</evidence>
<comment type="similarity">
    <text evidence="5">Belongs to the globin family.</text>
</comment>
<evidence type="ECO:0000256" key="3">
    <source>
        <dbReference type="ARBA" id="ARBA00022723"/>
    </source>
</evidence>
<evidence type="ECO:0000313" key="7">
    <source>
        <dbReference type="EMBL" id="MBE9636316.1"/>
    </source>
</evidence>
<name>A0ABR9WYH8_9RHOB</name>
<protein>
    <submittedName>
        <fullName evidence="7">Hemin receptor</fullName>
    </submittedName>
</protein>
<dbReference type="InterPro" id="IPR009050">
    <property type="entry name" value="Globin-like_sf"/>
</dbReference>
<accession>A0ABR9WYH8</accession>
<sequence>MFTNEEIAAIRSSWILMAANREQAGALFYQILFRRAPSLRPLFREGPQVQGRKLMDTLATVVDSVDRIELIVPVVEELGRRHVDFGARSEHFGIVGAALLDTLREICGTRFDARSEAAWSKAYAAIAEIMIAATRNTRAGG</sequence>
<dbReference type="SUPFAM" id="SSF46458">
    <property type="entry name" value="Globin-like"/>
    <property type="match status" value="1"/>
</dbReference>
<evidence type="ECO:0000313" key="8">
    <source>
        <dbReference type="Proteomes" id="UP000607796"/>
    </source>
</evidence>
<dbReference type="Pfam" id="PF00042">
    <property type="entry name" value="Globin"/>
    <property type="match status" value="1"/>
</dbReference>
<dbReference type="PANTHER" id="PTHR43396:SF3">
    <property type="entry name" value="FLAVOHEMOPROTEIN"/>
    <property type="match status" value="1"/>
</dbReference>
<dbReference type="InterPro" id="IPR000971">
    <property type="entry name" value="Globin"/>
</dbReference>
<evidence type="ECO:0000256" key="4">
    <source>
        <dbReference type="ARBA" id="ARBA00023004"/>
    </source>
</evidence>
<dbReference type="PRINTS" id="PR01907">
    <property type="entry name" value="WORMGLOBIN"/>
</dbReference>
<dbReference type="PROSITE" id="PS01033">
    <property type="entry name" value="GLOBIN"/>
    <property type="match status" value="1"/>
</dbReference>
<gene>
    <name evidence="7" type="ORF">IQ782_05655</name>
</gene>
<dbReference type="EMBL" id="JADFFK010000003">
    <property type="protein sequence ID" value="MBE9636316.1"/>
    <property type="molecule type" value="Genomic_DNA"/>
</dbReference>
<organism evidence="7 8">
    <name type="scientific">Salipiger mangrovisoli</name>
    <dbReference type="NCBI Taxonomy" id="2865933"/>
    <lineage>
        <taxon>Bacteria</taxon>
        <taxon>Pseudomonadati</taxon>
        <taxon>Pseudomonadota</taxon>
        <taxon>Alphaproteobacteria</taxon>
        <taxon>Rhodobacterales</taxon>
        <taxon>Roseobacteraceae</taxon>
        <taxon>Salipiger</taxon>
    </lineage>
</organism>
<keyword evidence="7" id="KW-0675">Receptor</keyword>
<keyword evidence="3" id="KW-0479">Metal-binding</keyword>
<keyword evidence="1 5" id="KW-0349">Heme</keyword>
<keyword evidence="2 5" id="KW-0561">Oxygen transport</keyword>
<keyword evidence="5" id="KW-0813">Transport</keyword>